<feature type="non-terminal residue" evidence="12">
    <location>
        <position position="481"/>
    </location>
</feature>
<evidence type="ECO:0000313" key="14">
    <source>
        <dbReference type="RefSeq" id="XP_033532701.1"/>
    </source>
</evidence>
<dbReference type="Proteomes" id="UP000504638">
    <property type="component" value="Unplaced"/>
</dbReference>
<feature type="compositionally biased region" description="Basic and acidic residues" evidence="9">
    <location>
        <begin position="60"/>
        <end position="77"/>
    </location>
</feature>
<dbReference type="InterPro" id="IPR031468">
    <property type="entry name" value="SMP_LBD"/>
</dbReference>
<dbReference type="CDD" id="cd21675">
    <property type="entry name" value="SMP_TEX2"/>
    <property type="match status" value="1"/>
</dbReference>
<keyword evidence="3 10" id="KW-0812">Transmembrane</keyword>
<evidence type="ECO:0000256" key="2">
    <source>
        <dbReference type="ARBA" id="ARBA00022448"/>
    </source>
</evidence>
<dbReference type="SUPFAM" id="SSF50729">
    <property type="entry name" value="PH domain-like"/>
    <property type="match status" value="1"/>
</dbReference>
<dbReference type="OrthoDB" id="26740at2759"/>
<evidence type="ECO:0000256" key="1">
    <source>
        <dbReference type="ARBA" id="ARBA00004586"/>
    </source>
</evidence>
<keyword evidence="5 10" id="KW-1133">Transmembrane helix</keyword>
<dbReference type="GO" id="GO:0005789">
    <property type="term" value="C:endoplasmic reticulum membrane"/>
    <property type="evidence" value="ECO:0007669"/>
    <property type="project" value="UniProtKB-SubCell"/>
</dbReference>
<evidence type="ECO:0000256" key="6">
    <source>
        <dbReference type="ARBA" id="ARBA00023055"/>
    </source>
</evidence>
<evidence type="ECO:0000256" key="9">
    <source>
        <dbReference type="SAM" id="MobiDB-lite"/>
    </source>
</evidence>
<reference evidence="14" key="3">
    <citation type="submission" date="2025-04" db="UniProtKB">
        <authorList>
            <consortium name="RefSeq"/>
        </authorList>
    </citation>
    <scope>IDENTIFICATION</scope>
    <source>
        <strain evidence="14">CBS 781.70</strain>
    </source>
</reference>
<sequence length="481" mass="54931">MVTFTEVLAIYTIGGLTFVPLLLGLVLLHAHLTFPTRDTSTPPTNRSSYASTISNGDAHSASREVKEELEGLPEELRPRTHEPDVAAGYFAVYRDFMAGWLANKPLEKAAAVNGYGGLPNESPSVYQSMYRSIFDRSKNAPPSMEKNGKRGSNVFFVVLRHGHLMLYDNAEQLEVRHVISLAYHDVDIYGGGEIIPDGELFVKRNCLRLKRKRLIGDTTPESKPFYLYTDNCSMKEDFYHALVQSQEHDDSPPLPLKFEPTDIVRLVQQLHASEENLQTRWFNAIMGRVFLSMYKTRFIENFIRLKVTKKIARVQKPAFITSLTVRHIHMGDSAPMITNPKLKELTLDGQLTCEADLSYKGNFRIEIGAILRIDLGQRFKAREVEVVLASIFKSIEGHILLRIKPPPTNRIWFSFETMPKLEMTVEPIVSSRQITYGFILRTIENRIREVFGETLVLPNWDDTPFFDTTEQQFRAGIWEND</sequence>
<dbReference type="GO" id="GO:0015914">
    <property type="term" value="P:phospholipid transport"/>
    <property type="evidence" value="ECO:0007669"/>
    <property type="project" value="TreeGrafter"/>
</dbReference>
<dbReference type="PROSITE" id="PS51847">
    <property type="entry name" value="SMP"/>
    <property type="match status" value="1"/>
</dbReference>
<name>A0A6G1FZH5_9PEZI</name>
<dbReference type="EMBL" id="ML975163">
    <property type="protein sequence ID" value="KAF1811070.1"/>
    <property type="molecule type" value="Genomic_DNA"/>
</dbReference>
<feature type="compositionally biased region" description="Polar residues" evidence="9">
    <location>
        <begin position="36"/>
        <end position="57"/>
    </location>
</feature>
<evidence type="ECO:0000259" key="11">
    <source>
        <dbReference type="PROSITE" id="PS51847"/>
    </source>
</evidence>
<dbReference type="AlphaFoldDB" id="A0A6G1FZH5"/>
<evidence type="ECO:0000256" key="3">
    <source>
        <dbReference type="ARBA" id="ARBA00022692"/>
    </source>
</evidence>
<dbReference type="RefSeq" id="XP_033532701.1">
    <property type="nucleotide sequence ID" value="XM_033676553.1"/>
</dbReference>
<keyword evidence="4" id="KW-0256">Endoplasmic reticulum</keyword>
<gene>
    <name evidence="12 14" type="ORF">P152DRAFT_400112</name>
</gene>
<organism evidence="12">
    <name type="scientific">Eremomyces bilateralis CBS 781.70</name>
    <dbReference type="NCBI Taxonomy" id="1392243"/>
    <lineage>
        <taxon>Eukaryota</taxon>
        <taxon>Fungi</taxon>
        <taxon>Dikarya</taxon>
        <taxon>Ascomycota</taxon>
        <taxon>Pezizomycotina</taxon>
        <taxon>Dothideomycetes</taxon>
        <taxon>Dothideomycetes incertae sedis</taxon>
        <taxon>Eremomycetales</taxon>
        <taxon>Eremomycetaceae</taxon>
        <taxon>Eremomyces</taxon>
    </lineage>
</organism>
<comment type="subcellular location">
    <subcellularLocation>
        <location evidence="1">Endoplasmic reticulum membrane</location>
    </subcellularLocation>
</comment>
<keyword evidence="2" id="KW-0813">Transport</keyword>
<dbReference type="Pfam" id="PF15413">
    <property type="entry name" value="PH_11"/>
    <property type="match status" value="1"/>
</dbReference>
<proteinExistence type="predicted"/>
<dbReference type="GO" id="GO:0008289">
    <property type="term" value="F:lipid binding"/>
    <property type="evidence" value="ECO:0007669"/>
    <property type="project" value="UniProtKB-KW"/>
</dbReference>
<keyword evidence="7" id="KW-0446">Lipid-binding</keyword>
<dbReference type="PANTHER" id="PTHR13466:SF19">
    <property type="entry name" value="NUCLEUS-VACUOLE JUNCTION PROTEIN 2"/>
    <property type="match status" value="1"/>
</dbReference>
<evidence type="ECO:0000313" key="13">
    <source>
        <dbReference type="Proteomes" id="UP000504638"/>
    </source>
</evidence>
<dbReference type="GeneID" id="54417123"/>
<evidence type="ECO:0000256" key="8">
    <source>
        <dbReference type="ARBA" id="ARBA00023136"/>
    </source>
</evidence>
<feature type="transmembrane region" description="Helical" evidence="10">
    <location>
        <begin position="7"/>
        <end position="32"/>
    </location>
</feature>
<dbReference type="PANTHER" id="PTHR13466">
    <property type="entry name" value="TEX2 PROTEIN-RELATED"/>
    <property type="match status" value="1"/>
</dbReference>
<reference evidence="14" key="2">
    <citation type="submission" date="2020-04" db="EMBL/GenBank/DDBJ databases">
        <authorList>
            <consortium name="NCBI Genome Project"/>
        </authorList>
    </citation>
    <scope>NUCLEOTIDE SEQUENCE</scope>
    <source>
        <strain evidence="14">CBS 781.70</strain>
    </source>
</reference>
<accession>A0A6G1FZH5</accession>
<keyword evidence="6" id="KW-0445">Lipid transport</keyword>
<evidence type="ECO:0000256" key="10">
    <source>
        <dbReference type="SAM" id="Phobius"/>
    </source>
</evidence>
<evidence type="ECO:0000256" key="4">
    <source>
        <dbReference type="ARBA" id="ARBA00022824"/>
    </source>
</evidence>
<evidence type="ECO:0000256" key="5">
    <source>
        <dbReference type="ARBA" id="ARBA00022989"/>
    </source>
</evidence>
<dbReference type="GO" id="GO:0032865">
    <property type="term" value="C:ERMES complex"/>
    <property type="evidence" value="ECO:0007669"/>
    <property type="project" value="TreeGrafter"/>
</dbReference>
<keyword evidence="8 10" id="KW-0472">Membrane</keyword>
<dbReference type="GO" id="GO:1990456">
    <property type="term" value="P:mitochondrion-endoplasmic reticulum membrane tethering"/>
    <property type="evidence" value="ECO:0007669"/>
    <property type="project" value="TreeGrafter"/>
</dbReference>
<reference evidence="12 14" key="1">
    <citation type="submission" date="2020-01" db="EMBL/GenBank/DDBJ databases">
        <authorList>
            <consortium name="DOE Joint Genome Institute"/>
            <person name="Haridas S."/>
            <person name="Albert R."/>
            <person name="Binder M."/>
            <person name="Bloem J."/>
            <person name="Labutti K."/>
            <person name="Salamov A."/>
            <person name="Andreopoulos B."/>
            <person name="Baker S.E."/>
            <person name="Barry K."/>
            <person name="Bills G."/>
            <person name="Bluhm B.H."/>
            <person name="Cannon C."/>
            <person name="Castanera R."/>
            <person name="Culley D.E."/>
            <person name="Daum C."/>
            <person name="Ezra D."/>
            <person name="Gonzalez J.B."/>
            <person name="Henrissat B."/>
            <person name="Kuo A."/>
            <person name="Liang C."/>
            <person name="Lipzen A."/>
            <person name="Lutzoni F."/>
            <person name="Magnuson J."/>
            <person name="Mondo S."/>
            <person name="Nolan M."/>
            <person name="Ohm R."/>
            <person name="Pangilinan J."/>
            <person name="Park H.-J."/>
            <person name="Ramirez L."/>
            <person name="Alfaro M."/>
            <person name="Sun H."/>
            <person name="Tritt A."/>
            <person name="Yoshinaga Y."/>
            <person name="Zwiers L.-H."/>
            <person name="Turgeon B.G."/>
            <person name="Goodwin S.B."/>
            <person name="Spatafora J.W."/>
            <person name="Crous P.W."/>
            <person name="Grigoriev I.V."/>
        </authorList>
    </citation>
    <scope>NUCLEOTIDE SEQUENCE</scope>
    <source>
        <strain evidence="12 14">CBS 781.70</strain>
    </source>
</reference>
<feature type="domain" description="SMP-LTD" evidence="11">
    <location>
        <begin position="273"/>
        <end position="466"/>
    </location>
</feature>
<protein>
    <recommendedName>
        <fullName evidence="11">SMP-LTD domain-containing protein</fullName>
    </recommendedName>
</protein>
<keyword evidence="13" id="KW-1185">Reference proteome</keyword>
<feature type="region of interest" description="Disordered" evidence="9">
    <location>
        <begin position="36"/>
        <end position="77"/>
    </location>
</feature>
<evidence type="ECO:0000256" key="7">
    <source>
        <dbReference type="ARBA" id="ARBA00023121"/>
    </source>
</evidence>
<evidence type="ECO:0000313" key="12">
    <source>
        <dbReference type="EMBL" id="KAF1811070.1"/>
    </source>
</evidence>